<dbReference type="GO" id="GO:0046872">
    <property type="term" value="F:metal ion binding"/>
    <property type="evidence" value="ECO:0007669"/>
    <property type="project" value="InterPro"/>
</dbReference>
<evidence type="ECO:0000313" key="3">
    <source>
        <dbReference type="EMBL" id="RNB87161.1"/>
    </source>
</evidence>
<dbReference type="Proteomes" id="UP000271031">
    <property type="component" value="Unassembled WGS sequence"/>
</dbReference>
<dbReference type="EMBL" id="RHHQ01000012">
    <property type="protein sequence ID" value="RNB87161.1"/>
    <property type="molecule type" value="Genomic_DNA"/>
</dbReference>
<reference evidence="3 4" key="1">
    <citation type="submission" date="2018-10" db="EMBL/GenBank/DDBJ databases">
        <title>Phylogenomics of Brevibacillus.</title>
        <authorList>
            <person name="Dunlap C."/>
        </authorList>
    </citation>
    <scope>NUCLEOTIDE SEQUENCE [LARGE SCALE GENOMIC DNA]</scope>
    <source>
        <strain evidence="3 4">JCM 15716</strain>
    </source>
</reference>
<keyword evidence="4" id="KW-1185">Reference proteome</keyword>
<dbReference type="Gene3D" id="3.40.50.20">
    <property type="match status" value="1"/>
</dbReference>
<accession>A0A3M8DI68</accession>
<comment type="caution">
    <text evidence="3">The sequence shown here is derived from an EMBL/GenBank/DDBJ whole genome shotgun (WGS) entry which is preliminary data.</text>
</comment>
<keyword evidence="1" id="KW-0547">Nucleotide-binding</keyword>
<feature type="domain" description="ATP-grasp" evidence="2">
    <location>
        <begin position="154"/>
        <end position="334"/>
    </location>
</feature>
<keyword evidence="1" id="KW-0067">ATP-binding</keyword>
<gene>
    <name evidence="3" type="ORF">EDM56_15870</name>
</gene>
<dbReference type="InterPro" id="IPR013815">
    <property type="entry name" value="ATP_grasp_subdomain_1"/>
</dbReference>
<dbReference type="Gene3D" id="3.30.470.20">
    <property type="entry name" value="ATP-grasp fold, B domain"/>
    <property type="match status" value="1"/>
</dbReference>
<name>A0A3M8DI68_9BACL</name>
<evidence type="ECO:0000256" key="1">
    <source>
        <dbReference type="PROSITE-ProRule" id="PRU00409"/>
    </source>
</evidence>
<dbReference type="OrthoDB" id="40611at2"/>
<dbReference type="SUPFAM" id="SSF56059">
    <property type="entry name" value="Glutathione synthetase ATP-binding domain-like"/>
    <property type="match status" value="1"/>
</dbReference>
<protein>
    <submittedName>
        <fullName evidence="3">ATP-grasp domain-containing protein</fullName>
    </submittedName>
</protein>
<dbReference type="AlphaFoldDB" id="A0A3M8DI68"/>
<dbReference type="PROSITE" id="PS50975">
    <property type="entry name" value="ATP_GRASP"/>
    <property type="match status" value="1"/>
</dbReference>
<dbReference type="Pfam" id="PF02655">
    <property type="entry name" value="ATP-grasp_3"/>
    <property type="match status" value="1"/>
</dbReference>
<dbReference type="InterPro" id="IPR011761">
    <property type="entry name" value="ATP-grasp"/>
</dbReference>
<evidence type="ECO:0000313" key="4">
    <source>
        <dbReference type="Proteomes" id="UP000271031"/>
    </source>
</evidence>
<dbReference type="GO" id="GO:0005524">
    <property type="term" value="F:ATP binding"/>
    <property type="evidence" value="ECO:0007669"/>
    <property type="project" value="UniProtKB-UniRule"/>
</dbReference>
<dbReference type="InterPro" id="IPR003806">
    <property type="entry name" value="ATP-grasp_PylC-type"/>
</dbReference>
<proteinExistence type="predicted"/>
<dbReference type="Gene3D" id="3.30.1490.20">
    <property type="entry name" value="ATP-grasp fold, A domain"/>
    <property type="match status" value="1"/>
</dbReference>
<evidence type="ECO:0000259" key="2">
    <source>
        <dbReference type="PROSITE" id="PS50975"/>
    </source>
</evidence>
<organism evidence="3 4">
    <name type="scientific">Brevibacillus fluminis</name>
    <dbReference type="NCBI Taxonomy" id="511487"/>
    <lineage>
        <taxon>Bacteria</taxon>
        <taxon>Bacillati</taxon>
        <taxon>Bacillota</taxon>
        <taxon>Bacilli</taxon>
        <taxon>Bacillales</taxon>
        <taxon>Paenibacillaceae</taxon>
        <taxon>Brevibacillus</taxon>
    </lineage>
</organism>
<sequence>MRRLQQEGSSGVIACFYSASRQGFRLGESCLRIESQSRRILLTGARAPVTLELARMFARAGHTVFAADSIAYHGCRFSRAVEQSFLVAPPRQQPEQFIRDLLAVIRRERIELLVPTCEEIFYIAQARDELAAHCQVLAEPIDRLEQLHDKYRFIEMVQSFGLPVPRTVLCRSQAELSDALRRWQPADQAVVVKPVFSRFGARVAIVTDGKNPLAANEISPDVPWLAQTYASGTELSSYTLAQEGKVLAHTTYEGSFRAGIGASIAFAHRDAPHIESWVEEVVGRLGFSGQIAFDLIEAEDGTLYPLECNPRATSGIHLLASSPNFAPCFFRQPPAPVYPADASAMLSAAMWLYGLPAARSERRLGEWLRTMRTSRDVLFRWNDPLPMLAQGLALLSFWKRSRHHDASLLAATTLDIEWNGEER</sequence>